<dbReference type="AlphaFoldDB" id="A0A1X6Y7N2"/>
<dbReference type="OrthoDB" id="9839243at2"/>
<dbReference type="Proteomes" id="UP000193061">
    <property type="component" value="Unassembled WGS sequence"/>
</dbReference>
<keyword evidence="3" id="KW-1185">Reference proteome</keyword>
<evidence type="ECO:0000256" key="1">
    <source>
        <dbReference type="SAM" id="SignalP"/>
    </source>
</evidence>
<proteinExistence type="predicted"/>
<gene>
    <name evidence="2" type="ORF">ROA7450_00171</name>
</gene>
<reference evidence="2 3" key="1">
    <citation type="submission" date="2017-03" db="EMBL/GenBank/DDBJ databases">
        <authorList>
            <person name="Afonso C.L."/>
            <person name="Miller P.J."/>
            <person name="Scott M.A."/>
            <person name="Spackman E."/>
            <person name="Goraichik I."/>
            <person name="Dimitrov K.M."/>
            <person name="Suarez D.L."/>
            <person name="Swayne D.E."/>
        </authorList>
    </citation>
    <scope>NUCLEOTIDE SEQUENCE [LARGE SCALE GENOMIC DNA]</scope>
    <source>
        <strain evidence="2 3">CECT 7450</strain>
    </source>
</reference>
<keyword evidence="1" id="KW-0732">Signal</keyword>
<dbReference type="EMBL" id="FWFX01000001">
    <property type="protein sequence ID" value="SLN13195.1"/>
    <property type="molecule type" value="Genomic_DNA"/>
</dbReference>
<feature type="signal peptide" evidence="1">
    <location>
        <begin position="1"/>
        <end position="30"/>
    </location>
</feature>
<evidence type="ECO:0008006" key="4">
    <source>
        <dbReference type="Google" id="ProtNLM"/>
    </source>
</evidence>
<protein>
    <recommendedName>
        <fullName evidence="4">Porin domain-containing protein</fullName>
    </recommendedName>
</protein>
<name>A0A1X6Y7N2_9RHOB</name>
<evidence type="ECO:0000313" key="3">
    <source>
        <dbReference type="Proteomes" id="UP000193061"/>
    </source>
</evidence>
<feature type="chain" id="PRO_5012620480" description="Porin domain-containing protein" evidence="1">
    <location>
        <begin position="31"/>
        <end position="201"/>
    </location>
</feature>
<accession>A0A1X6Y7N2</accession>
<evidence type="ECO:0000313" key="2">
    <source>
        <dbReference type="EMBL" id="SLN13195.1"/>
    </source>
</evidence>
<sequence>MKVLKKNALHRQILTALSACTLLAGGQANAEELSGVYRGFLAFDFKGEEIRESMMISFGGDNIVIMGAEEGQDEPVDSETGIVTKNDFEAANLGVWRTAGDDALEFGTQQYRAGSGFCGAVAQHAEGMLPACSFILTAKLASGAKVRGETCDLGGVGGGLSVQSVNGQETAKNPFDLGITIDYCLTKMSVDQFFDEAPTKS</sequence>
<organism evidence="2 3">
    <name type="scientific">Roseovarius albus</name>
    <dbReference type="NCBI Taxonomy" id="1247867"/>
    <lineage>
        <taxon>Bacteria</taxon>
        <taxon>Pseudomonadati</taxon>
        <taxon>Pseudomonadota</taxon>
        <taxon>Alphaproteobacteria</taxon>
        <taxon>Rhodobacterales</taxon>
        <taxon>Roseobacteraceae</taxon>
        <taxon>Roseovarius</taxon>
    </lineage>
</organism>
<dbReference type="RefSeq" id="WP_085803723.1">
    <property type="nucleotide sequence ID" value="NZ_FWFX01000001.1"/>
</dbReference>